<evidence type="ECO:0000313" key="3">
    <source>
        <dbReference type="Proteomes" id="UP000237481"/>
    </source>
</evidence>
<organism evidence="2 3">
    <name type="scientific">Tolypocladium paradoxum</name>
    <dbReference type="NCBI Taxonomy" id="94208"/>
    <lineage>
        <taxon>Eukaryota</taxon>
        <taxon>Fungi</taxon>
        <taxon>Dikarya</taxon>
        <taxon>Ascomycota</taxon>
        <taxon>Pezizomycotina</taxon>
        <taxon>Sordariomycetes</taxon>
        <taxon>Hypocreomycetidae</taxon>
        <taxon>Hypocreales</taxon>
        <taxon>Ophiocordycipitaceae</taxon>
        <taxon>Tolypocladium</taxon>
    </lineage>
</organism>
<name>A0A2S4L351_9HYPO</name>
<dbReference type="OrthoDB" id="5236268at2759"/>
<feature type="compositionally biased region" description="Basic and acidic residues" evidence="1">
    <location>
        <begin position="91"/>
        <end position="100"/>
    </location>
</feature>
<reference evidence="2 3" key="1">
    <citation type="submission" date="2018-01" db="EMBL/GenBank/DDBJ databases">
        <title>Harnessing the power of phylogenomics to disentangle the directionality and signatures of interkingdom host jumping in the parasitic fungal genus Tolypocladium.</title>
        <authorList>
            <person name="Quandt C.A."/>
            <person name="Patterson W."/>
            <person name="Spatafora J.W."/>
        </authorList>
    </citation>
    <scope>NUCLEOTIDE SEQUENCE [LARGE SCALE GENOMIC DNA]</scope>
    <source>
        <strain evidence="2 3">NRBC 100945</strain>
    </source>
</reference>
<feature type="region of interest" description="Disordered" evidence="1">
    <location>
        <begin position="362"/>
        <end position="461"/>
    </location>
</feature>
<feature type="compositionally biased region" description="Basic and acidic residues" evidence="1">
    <location>
        <begin position="108"/>
        <end position="119"/>
    </location>
</feature>
<sequence>MDAPQRLTASVVATFSDEELDRFLEASTRQGSGGPTGLGNTFVLIDIQDPQNLPASFIDRLRDRANTAEPTSSVNFDEVAARLQALVDAGNDDRPPRRASTDPLPSPDSKRRANIESERSSYAALVDDGGQPVYPIAELEKVVSCPPLYSDKFWMWQNRPTESDIFGKQLHHWRKFRHWQRSRRSEVGISECQRISKELLGDSAPSRGFQLKRHPSTQDRWTTWVEYISYSASLFNIDRKITLASEPMREKLWKKLQGYGVLRQGEDELSLIEGAARRTLERQDAERALQALGVMEPHAKPKKSDRRVLDAKRALGRVQRRNNIISKYLKNTNLMRRDEKKSMQSGGVLRWAEEQLSVFQRELSASKPAEKQNNSYGGKKGHKRRREDSATPEPASGGTKRQRISPKKAAVRDRKSSRKVITGKRENQDLARRKLEPSEMTAPRRSPRIAKLGALRANARG</sequence>
<dbReference type="EMBL" id="PKSG01000295">
    <property type="protein sequence ID" value="POR36866.1"/>
    <property type="molecule type" value="Genomic_DNA"/>
</dbReference>
<dbReference type="AlphaFoldDB" id="A0A2S4L351"/>
<proteinExistence type="predicted"/>
<evidence type="ECO:0000313" key="2">
    <source>
        <dbReference type="EMBL" id="POR36866.1"/>
    </source>
</evidence>
<dbReference type="Proteomes" id="UP000237481">
    <property type="component" value="Unassembled WGS sequence"/>
</dbReference>
<comment type="caution">
    <text evidence="2">The sequence shown here is derived from an EMBL/GenBank/DDBJ whole genome shotgun (WGS) entry which is preliminary data.</text>
</comment>
<gene>
    <name evidence="2" type="ORF">TPAR_02932</name>
</gene>
<dbReference type="STRING" id="94208.A0A2S4L351"/>
<accession>A0A2S4L351</accession>
<feature type="compositionally biased region" description="Basic and acidic residues" evidence="1">
    <location>
        <begin position="423"/>
        <end position="437"/>
    </location>
</feature>
<evidence type="ECO:0000256" key="1">
    <source>
        <dbReference type="SAM" id="MobiDB-lite"/>
    </source>
</evidence>
<keyword evidence="3" id="KW-1185">Reference proteome</keyword>
<feature type="region of interest" description="Disordered" evidence="1">
    <location>
        <begin position="87"/>
        <end position="119"/>
    </location>
</feature>
<protein>
    <submittedName>
        <fullName evidence="2">Uncharacterized protein</fullName>
    </submittedName>
</protein>